<organism evidence="3">
    <name type="scientific">Amphora coffeiformis</name>
    <dbReference type="NCBI Taxonomy" id="265554"/>
    <lineage>
        <taxon>Eukaryota</taxon>
        <taxon>Sar</taxon>
        <taxon>Stramenopiles</taxon>
        <taxon>Ochrophyta</taxon>
        <taxon>Bacillariophyta</taxon>
        <taxon>Bacillariophyceae</taxon>
        <taxon>Bacillariophycidae</taxon>
        <taxon>Thalassiophysales</taxon>
        <taxon>Catenulaceae</taxon>
        <taxon>Amphora</taxon>
    </lineage>
</organism>
<feature type="coiled-coil region" evidence="1">
    <location>
        <begin position="697"/>
        <end position="738"/>
    </location>
</feature>
<feature type="region of interest" description="Disordered" evidence="2">
    <location>
        <begin position="386"/>
        <end position="415"/>
    </location>
</feature>
<dbReference type="Gene3D" id="1.20.1170.10">
    <property type="match status" value="1"/>
</dbReference>
<evidence type="ECO:0000313" key="3">
    <source>
        <dbReference type="EMBL" id="CAE0408843.1"/>
    </source>
</evidence>
<dbReference type="EMBL" id="HBIM01007694">
    <property type="protein sequence ID" value="CAE0408843.1"/>
    <property type="molecule type" value="Transcribed_RNA"/>
</dbReference>
<accession>A0A7S3L2I6</accession>
<feature type="compositionally biased region" description="Basic and acidic residues" evidence="2">
    <location>
        <begin position="322"/>
        <end position="359"/>
    </location>
</feature>
<dbReference type="PANTHER" id="PTHR23159">
    <property type="entry name" value="CENTROSOMAL PROTEIN 2"/>
    <property type="match status" value="1"/>
</dbReference>
<feature type="compositionally biased region" description="Polar residues" evidence="2">
    <location>
        <begin position="1"/>
        <end position="13"/>
    </location>
</feature>
<feature type="region of interest" description="Disordered" evidence="2">
    <location>
        <begin position="739"/>
        <end position="763"/>
    </location>
</feature>
<reference evidence="3" key="1">
    <citation type="submission" date="2021-01" db="EMBL/GenBank/DDBJ databases">
        <authorList>
            <person name="Corre E."/>
            <person name="Pelletier E."/>
            <person name="Niang G."/>
            <person name="Scheremetjew M."/>
            <person name="Finn R."/>
            <person name="Kale V."/>
            <person name="Holt S."/>
            <person name="Cochrane G."/>
            <person name="Meng A."/>
            <person name="Brown T."/>
            <person name="Cohen L."/>
        </authorList>
    </citation>
    <scope>NUCLEOTIDE SEQUENCE</scope>
    <source>
        <strain evidence="3">CCMP127</strain>
    </source>
</reference>
<proteinExistence type="predicted"/>
<feature type="coiled-coil region" evidence="1">
    <location>
        <begin position="1161"/>
        <end position="1188"/>
    </location>
</feature>
<feature type="compositionally biased region" description="Basic and acidic residues" evidence="2">
    <location>
        <begin position="305"/>
        <end position="314"/>
    </location>
</feature>
<feature type="region of interest" description="Disordered" evidence="2">
    <location>
        <begin position="1380"/>
        <end position="1415"/>
    </location>
</feature>
<feature type="region of interest" description="Disordered" evidence="2">
    <location>
        <begin position="581"/>
        <end position="604"/>
    </location>
</feature>
<evidence type="ECO:0000256" key="1">
    <source>
        <dbReference type="SAM" id="Coils"/>
    </source>
</evidence>
<feature type="compositionally biased region" description="Basic and acidic residues" evidence="2">
    <location>
        <begin position="226"/>
        <end position="235"/>
    </location>
</feature>
<protein>
    <submittedName>
        <fullName evidence="3">Uncharacterized protein</fullName>
    </submittedName>
</protein>
<gene>
    <name evidence="3" type="ORF">ACOF00016_LOCUS6550</name>
</gene>
<name>A0A7S3L2I6_9STRA</name>
<feature type="compositionally biased region" description="Basic and acidic residues" evidence="2">
    <location>
        <begin position="271"/>
        <end position="285"/>
    </location>
</feature>
<evidence type="ECO:0000256" key="2">
    <source>
        <dbReference type="SAM" id="MobiDB-lite"/>
    </source>
</evidence>
<dbReference type="PANTHER" id="PTHR23159:SF31">
    <property type="entry name" value="CENTROSOME-ASSOCIATED PROTEIN CEP250 ISOFORM X1"/>
    <property type="match status" value="1"/>
</dbReference>
<feature type="compositionally biased region" description="Basic and acidic residues" evidence="2">
    <location>
        <begin position="991"/>
        <end position="1014"/>
    </location>
</feature>
<sequence length="1415" mass="162221">MPSSTTGKKTSQRGWLEGTLDVISGIAQRPSTPTPQFRHNGGAMSAPNSPMAGKDRGGGSSSSINNNNINMMTLHRLPSQDSLDRSIHNDSGHGNKSTAQIIRDLKQSNARLTARTAALEADFMNQLNEVTRQYEDKQHKLEETLLKSEKLTTSLEHRCQVVEAKLKEKEESLQRYREESAFQRHTISDLRTQLDWAENKDSQGGEWQEEKEKLSREIALMKEEAKAESKEKQQLKEQIAALRRGEEGGGGGSEGASLAEALRQTQATLEQVRKEGQKQQVEHDKQVSYWKDQMYKVQQTTPFEVTEKEEKQADDSPTLRQQLEETKRALETSRKELEKVKAQADHEEQYRREEADDLRLLNDAQEEEIERLKKNLDETVKELEMREQELEERNQADMQDRQEDEMVMEESSQYLSKIQDSLEESKRNFEKLEREFAETKETKEEEIRQFSERVGELLGENERLKNLLDSRNSTGDTQNWVLALKAKGMALEEKNAALEKSMRDMKAKLEEAERFSSDPIEAQEKIESNYQAQLVSKETELAKLKEQISTAMNNAEGDKARIAELTDELLSLRDELETANRKLKKATADPNRQQSGGEYEEDLRKEVATLRQTRKELRSKVEALEDELESSQGSLRNKLADRETTISALVKSNVSLEQEVSSAKIELQLFRARLSRSRDNVDDEEGVDVILARGEELAELRESLAAYKETESRMSQEVSRLEKKLSELKWENIRLRRQKSSSDAHSIDDGASVGGGSVSSSAAPFQIKERDEAIARLVKQTVNQDKDIQALRSQIEKMSRELDSHSPQSSPTEMELEQLRQESEMFAGQVIELDEEIENLRCALDERNARVESLEKELEELQQSNPTDRNLIKEKDDKIAYLMNEVNDLKSRPMADGNELSKIRTLEAEIDELREAYDEQMNEVRTLRRTVRGAKESSDELAKVKAATQEAQDKIDELRKIIDSLSEETDSLKKELEHVKAASGGNESVDEQLRSLREELAEKDRQMDELKYSTERSSIPSPDEDEFEVEGMREEVMRLRRSMESQSEDLDNAKETVRQLERMVAEKNEDAMAQWEEEKEELMADIEDVTRQLEEAREALANLETEKNLIDDFKQKLEQADEERAKTEKLITDTYERKISLLTLDKDVTIDKLRKELVAAKEGSSASVEELQAEIEMYRAKLDEIGEQATAEIQQRDSRIFALENTLDASKQLVSNMRTEMDHLQGSMVNAVAGRKEEIEDMQQELVDLTATTARQERELGALRMKLEEKHLAHEAEVGKLQETIAKLEGEKANYEGHRNAHDLQMDLRVREVKERLEKLKWRNTSLQEENESLRQRLAKLEAHSKADYVERERYEKLQQEFSTQKTEVKRLQTELEEARSVVVTAPPTLPPGSADKSKGKGARRGFLGRRLGTE</sequence>
<feature type="compositionally biased region" description="Basic and acidic residues" evidence="2">
    <location>
        <begin position="739"/>
        <end position="748"/>
    </location>
</feature>
<feature type="compositionally biased region" description="Basic and acidic residues" evidence="2">
    <location>
        <begin position="386"/>
        <end position="401"/>
    </location>
</feature>
<dbReference type="Gene3D" id="1.20.5.1700">
    <property type="match status" value="1"/>
</dbReference>
<feature type="region of interest" description="Disordered" evidence="2">
    <location>
        <begin position="301"/>
        <end position="359"/>
    </location>
</feature>
<keyword evidence="1" id="KW-0175">Coiled coil</keyword>
<feature type="region of interest" description="Disordered" evidence="2">
    <location>
        <begin position="226"/>
        <end position="285"/>
    </location>
</feature>
<feature type="region of interest" description="Disordered" evidence="2">
    <location>
        <begin position="1"/>
        <end position="67"/>
    </location>
</feature>
<feature type="region of interest" description="Disordered" evidence="2">
    <location>
        <begin position="976"/>
        <end position="1030"/>
    </location>
</feature>